<dbReference type="STRING" id="273121.WS0364"/>
<protein>
    <submittedName>
        <fullName evidence="1">Uncharacterized protein</fullName>
    </submittedName>
</protein>
<reference evidence="1 2" key="1">
    <citation type="journal article" date="2003" name="Proc. Natl. Acad. Sci. U.S.A.">
        <title>Complete genome sequence and analysis of Wolinella succinogenes.</title>
        <authorList>
            <person name="Baar C."/>
            <person name="Eppinger M."/>
            <person name="Raddatz G."/>
            <person name="Simon JM."/>
            <person name="Lanz C."/>
            <person name="Klimmek O."/>
            <person name="Nandakumar R."/>
            <person name="Gross R."/>
            <person name="Rosinus A."/>
            <person name="Keller H."/>
            <person name="Jagtap P."/>
            <person name="Linke B."/>
            <person name="Meyer F."/>
            <person name="Lederer H."/>
            <person name="Schuster S.C."/>
        </authorList>
    </citation>
    <scope>NUCLEOTIDE SEQUENCE [LARGE SCALE GENOMIC DNA]</scope>
    <source>
        <strain evidence="2">ATCC 29543 / DSM 1740 / CCUG 13145 / JCM 31913 / LMG 7466 / NCTC 11488 / FDC 602W</strain>
    </source>
</reference>
<dbReference type="HOGENOM" id="CLU_1160726_0_0_7"/>
<keyword evidence="2" id="KW-1185">Reference proteome</keyword>
<dbReference type="KEGG" id="wsu:WS0364"/>
<dbReference type="eggNOG" id="ENOG5031ASM">
    <property type="taxonomic scope" value="Bacteria"/>
</dbReference>
<dbReference type="Proteomes" id="UP000000422">
    <property type="component" value="Chromosome"/>
</dbReference>
<evidence type="ECO:0000313" key="2">
    <source>
        <dbReference type="Proteomes" id="UP000000422"/>
    </source>
</evidence>
<dbReference type="AlphaFoldDB" id="Q7MSK3"/>
<proteinExistence type="predicted"/>
<dbReference type="RefSeq" id="WP_011138312.1">
    <property type="nucleotide sequence ID" value="NC_005090.1"/>
</dbReference>
<name>Q7MSK3_WOLSU</name>
<evidence type="ECO:0000313" key="1">
    <source>
        <dbReference type="EMBL" id="CAE09512.1"/>
    </source>
</evidence>
<dbReference type="EMBL" id="BX571658">
    <property type="protein sequence ID" value="CAE09512.1"/>
    <property type="molecule type" value="Genomic_DNA"/>
</dbReference>
<sequence>MRAWIGWFLLVWGGVLLAGETSLLQVVKLEARLESGENQKSLGVWLKGGYILAPSAAVHRFSPSVYAERIEVMIVDDPALPLIAFGGAGVVALDEDLGVALLRMERFSDIYGNPLPLSAFHEKVMKERGISRLEEQESDSSAWMTPVELAWGNLGLVSQGAPPEIQGSSFWDGKGNFQGIITALAPKEKRTSPKEIKEFVCTLAKKGLLFKKGDPLLGVCAQKESKEESVKSPKLANFK</sequence>
<gene>
    <name evidence="1" type="ordered locus">WS0364</name>
</gene>
<organism evidence="2">
    <name type="scientific">Wolinella succinogenes (strain ATCC 29543 / DSM 1740 / CCUG 13145 / JCM 31913 / LMG 7466 / NCTC 11488 / FDC 602W)</name>
    <name type="common">Vibrio succinogenes</name>
    <dbReference type="NCBI Taxonomy" id="273121"/>
    <lineage>
        <taxon>Bacteria</taxon>
        <taxon>Pseudomonadati</taxon>
        <taxon>Campylobacterota</taxon>
        <taxon>Epsilonproteobacteria</taxon>
        <taxon>Campylobacterales</taxon>
        <taxon>Helicobacteraceae</taxon>
        <taxon>Wolinella</taxon>
    </lineage>
</organism>
<accession>Q7MSK3</accession>